<dbReference type="Pfam" id="PF02615">
    <property type="entry name" value="Ldh_2"/>
    <property type="match status" value="1"/>
</dbReference>
<comment type="similarity">
    <text evidence="1">Belongs to the LDH2/MDH2 oxidoreductase family.</text>
</comment>
<dbReference type="InterPro" id="IPR043143">
    <property type="entry name" value="Mal/L-sulf/L-lact_DH-like_NADP"/>
</dbReference>
<dbReference type="GO" id="GO:0016491">
    <property type="term" value="F:oxidoreductase activity"/>
    <property type="evidence" value="ECO:0007669"/>
    <property type="project" value="UniProtKB-KW"/>
</dbReference>
<evidence type="ECO:0000313" key="3">
    <source>
        <dbReference type="EMBL" id="MBD3326221.1"/>
    </source>
</evidence>
<dbReference type="EMBL" id="WJJP01000540">
    <property type="protein sequence ID" value="MBD3326221.1"/>
    <property type="molecule type" value="Genomic_DNA"/>
</dbReference>
<dbReference type="InterPro" id="IPR036111">
    <property type="entry name" value="Mal/L-sulfo/L-lacto_DH-like_sf"/>
</dbReference>
<dbReference type="Gene3D" id="3.30.1370.60">
    <property type="entry name" value="Hypothetical oxidoreductase yiak, domain 2"/>
    <property type="match status" value="1"/>
</dbReference>
<evidence type="ECO:0000256" key="2">
    <source>
        <dbReference type="ARBA" id="ARBA00023002"/>
    </source>
</evidence>
<dbReference type="SUPFAM" id="SSF89733">
    <property type="entry name" value="L-sulfolactate dehydrogenase-like"/>
    <property type="match status" value="1"/>
</dbReference>
<proteinExistence type="inferred from homology"/>
<dbReference type="Proteomes" id="UP000649604">
    <property type="component" value="Unassembled WGS sequence"/>
</dbReference>
<feature type="non-terminal residue" evidence="3">
    <location>
        <position position="1"/>
    </location>
</feature>
<dbReference type="InterPro" id="IPR003767">
    <property type="entry name" value="Malate/L-lactate_DH-like"/>
</dbReference>
<dbReference type="PANTHER" id="PTHR11091">
    <property type="entry name" value="OXIDOREDUCTASE-RELATED"/>
    <property type="match status" value="1"/>
</dbReference>
<dbReference type="InterPro" id="IPR043144">
    <property type="entry name" value="Mal/L-sulf/L-lact_DH-like_ah"/>
</dbReference>
<protein>
    <submittedName>
        <fullName evidence="3">Ldh family oxidoreductase</fullName>
    </submittedName>
</protein>
<dbReference type="Gene3D" id="1.10.1530.10">
    <property type="match status" value="1"/>
</dbReference>
<sequence length="179" mass="19461">WPLVFDAATSILARGKIIMADAEGKPLPPGAALDQDGNPTLDPKQALTGVLVPFGEHKGSGISVMIDVLSALLSGAFYSMQIPELFSDFSQGQNVGFFFGAIDIDSFIEVADFTARVDQMIDDLKSARKAEGIEEIYMPGEIEFLKKETHLRQGIRIEPEIVKDLTAIKEKFGLTTSLT</sequence>
<dbReference type="AlphaFoldDB" id="A0A9D5Q7T0"/>
<dbReference type="PANTHER" id="PTHR11091:SF0">
    <property type="entry name" value="MALATE DEHYDROGENASE"/>
    <property type="match status" value="1"/>
</dbReference>
<comment type="caution">
    <text evidence="3">The sequence shown here is derived from an EMBL/GenBank/DDBJ whole genome shotgun (WGS) entry which is preliminary data.</text>
</comment>
<organism evidence="3 4">
    <name type="scientific">candidate division KSB3 bacterium</name>
    <dbReference type="NCBI Taxonomy" id="2044937"/>
    <lineage>
        <taxon>Bacteria</taxon>
        <taxon>candidate division KSB3</taxon>
    </lineage>
</organism>
<evidence type="ECO:0000313" key="4">
    <source>
        <dbReference type="Proteomes" id="UP000649604"/>
    </source>
</evidence>
<evidence type="ECO:0000256" key="1">
    <source>
        <dbReference type="ARBA" id="ARBA00006056"/>
    </source>
</evidence>
<name>A0A9D5Q7T0_9BACT</name>
<keyword evidence="2" id="KW-0560">Oxidoreductase</keyword>
<gene>
    <name evidence="3" type="ORF">GF339_16660</name>
</gene>
<accession>A0A9D5Q7T0</accession>
<reference evidence="3" key="1">
    <citation type="submission" date="2019-11" db="EMBL/GenBank/DDBJ databases">
        <title>Microbial mats filling the niche in hypersaline microbial mats.</title>
        <authorList>
            <person name="Wong H.L."/>
            <person name="Macleod F.I."/>
            <person name="White R.A. III"/>
            <person name="Burns B.P."/>
        </authorList>
    </citation>
    <scope>NUCLEOTIDE SEQUENCE</scope>
    <source>
        <strain evidence="3">Rbin_158</strain>
    </source>
</reference>